<reference evidence="1 2" key="1">
    <citation type="submission" date="2019-03" db="EMBL/GenBank/DDBJ databases">
        <title>Genomic Encyclopedia of Type Strains, Phase IV (KMG-IV): sequencing the most valuable type-strain genomes for metagenomic binning, comparative biology and taxonomic classification.</title>
        <authorList>
            <person name="Goeker M."/>
        </authorList>
    </citation>
    <scope>NUCLEOTIDE SEQUENCE [LARGE SCALE GENOMIC DNA]</scope>
    <source>
        <strain evidence="1 2">DSM 101</strain>
    </source>
</reference>
<dbReference type="AlphaFoldDB" id="A0A4R1I548"/>
<dbReference type="RefSeq" id="WP_131835692.1">
    <property type="nucleotide sequence ID" value="NZ_SMFY01000002.1"/>
</dbReference>
<keyword evidence="2" id="KW-1185">Reference proteome</keyword>
<dbReference type="Proteomes" id="UP000295030">
    <property type="component" value="Unassembled WGS sequence"/>
</dbReference>
<proteinExistence type="predicted"/>
<name>A0A4R1I548_ANCAQ</name>
<evidence type="ECO:0000313" key="2">
    <source>
        <dbReference type="Proteomes" id="UP000295030"/>
    </source>
</evidence>
<organism evidence="1 2">
    <name type="scientific">Ancylobacter aquaticus</name>
    <dbReference type="NCBI Taxonomy" id="100"/>
    <lineage>
        <taxon>Bacteria</taxon>
        <taxon>Pseudomonadati</taxon>
        <taxon>Pseudomonadota</taxon>
        <taxon>Alphaproteobacteria</taxon>
        <taxon>Hyphomicrobiales</taxon>
        <taxon>Xanthobacteraceae</taxon>
        <taxon>Ancylobacter</taxon>
    </lineage>
</organism>
<dbReference type="EMBL" id="SMFY01000002">
    <property type="protein sequence ID" value="TCK28550.1"/>
    <property type="molecule type" value="Genomic_DNA"/>
</dbReference>
<dbReference type="OrthoDB" id="7905691at2"/>
<evidence type="ECO:0000313" key="1">
    <source>
        <dbReference type="EMBL" id="TCK28550.1"/>
    </source>
</evidence>
<protein>
    <submittedName>
        <fullName evidence="1">Uncharacterized protein</fullName>
    </submittedName>
</protein>
<comment type="caution">
    <text evidence="1">The sequence shown here is derived from an EMBL/GenBank/DDBJ whole genome shotgun (WGS) entry which is preliminary data.</text>
</comment>
<gene>
    <name evidence="1" type="ORF">EV667_2557</name>
</gene>
<sequence length="236" mass="25862">MSAFFAAAYADRVELLTDGAIYDDDGVVIEFRTKVWTSDTLPLAFAGRGGTTTIELMGMVIDLCSWRGSVDEALRMFSDRLESRADRGQEQAALDGVIAGISETDGPVLYYFHTYKGGGAEFGDIAPFRLHEVPEMLGAPHPSPREYRESGLPMFWACDGLAEHGPRLFDLLRRNPLKAVALPGQPLIYGIGGHVDHTVLRAESVVTERIHEWPDDVVGEKIVPGPRRTGLQHVAA</sequence>
<accession>A0A4R1I548</accession>